<dbReference type="AlphaFoldDB" id="A0A398CPP8"/>
<protein>
    <submittedName>
        <fullName evidence="2">Uncharacterized protein</fullName>
    </submittedName>
</protein>
<comment type="caution">
    <text evidence="2">The sequence shown here is derived from an EMBL/GenBank/DDBJ whole genome shotgun (WGS) entry which is preliminary data.</text>
</comment>
<proteinExistence type="predicted"/>
<dbReference type="EMBL" id="QXJM01000039">
    <property type="protein sequence ID" value="RIE02708.1"/>
    <property type="molecule type" value="Genomic_DNA"/>
</dbReference>
<sequence length="63" mass="7077">MIPLACHAVFKAAPGPSDGGRYQYEFPLHFRFQSSVRFQDKGRHSETTKMSRSRAKGSFRASG</sequence>
<reference evidence="2 3" key="1">
    <citation type="submission" date="2018-09" db="EMBL/GenBank/DDBJ databases">
        <title>Cohnella cavernae sp. nov., isolated from a karst cave.</title>
        <authorList>
            <person name="Zhu H."/>
        </authorList>
    </citation>
    <scope>NUCLEOTIDE SEQUENCE [LARGE SCALE GENOMIC DNA]</scope>
    <source>
        <strain evidence="2 3">K2E09-144</strain>
    </source>
</reference>
<name>A0A398CPP8_9BACL</name>
<gene>
    <name evidence="2" type="ORF">D3H35_18835</name>
</gene>
<feature type="region of interest" description="Disordered" evidence="1">
    <location>
        <begin position="39"/>
        <end position="63"/>
    </location>
</feature>
<evidence type="ECO:0000256" key="1">
    <source>
        <dbReference type="SAM" id="MobiDB-lite"/>
    </source>
</evidence>
<evidence type="ECO:0000313" key="3">
    <source>
        <dbReference type="Proteomes" id="UP000266340"/>
    </source>
</evidence>
<accession>A0A398CPP8</accession>
<dbReference type="Proteomes" id="UP000266340">
    <property type="component" value="Unassembled WGS sequence"/>
</dbReference>
<organism evidence="2 3">
    <name type="scientific">Cohnella faecalis</name>
    <dbReference type="NCBI Taxonomy" id="2315694"/>
    <lineage>
        <taxon>Bacteria</taxon>
        <taxon>Bacillati</taxon>
        <taxon>Bacillota</taxon>
        <taxon>Bacilli</taxon>
        <taxon>Bacillales</taxon>
        <taxon>Paenibacillaceae</taxon>
        <taxon>Cohnella</taxon>
    </lineage>
</organism>
<feature type="compositionally biased region" description="Basic and acidic residues" evidence="1">
    <location>
        <begin position="39"/>
        <end position="49"/>
    </location>
</feature>
<keyword evidence="3" id="KW-1185">Reference proteome</keyword>
<evidence type="ECO:0000313" key="2">
    <source>
        <dbReference type="EMBL" id="RIE02708.1"/>
    </source>
</evidence>